<dbReference type="Gene3D" id="3.40.50.150">
    <property type="entry name" value="Vaccinia Virus protein VP39"/>
    <property type="match status" value="1"/>
</dbReference>
<keyword evidence="3" id="KW-1185">Reference proteome</keyword>
<keyword evidence="2" id="KW-0808">Transferase</keyword>
<dbReference type="PANTHER" id="PTHR43861">
    <property type="entry name" value="TRANS-ACONITATE 2-METHYLTRANSFERASE-RELATED"/>
    <property type="match status" value="1"/>
</dbReference>
<dbReference type="InterPro" id="IPR013217">
    <property type="entry name" value="Methyltransf_12"/>
</dbReference>
<dbReference type="Proteomes" id="UP001596175">
    <property type="component" value="Unassembled WGS sequence"/>
</dbReference>
<dbReference type="Pfam" id="PF08242">
    <property type="entry name" value="Methyltransf_12"/>
    <property type="match status" value="1"/>
</dbReference>
<dbReference type="SUPFAM" id="SSF53335">
    <property type="entry name" value="S-adenosyl-L-methionine-dependent methyltransferases"/>
    <property type="match status" value="1"/>
</dbReference>
<dbReference type="InterPro" id="IPR029063">
    <property type="entry name" value="SAM-dependent_MTases_sf"/>
</dbReference>
<evidence type="ECO:0000313" key="2">
    <source>
        <dbReference type="EMBL" id="MFC5138419.1"/>
    </source>
</evidence>
<organism evidence="2 3">
    <name type="scientific">Actinomycetospora rhizophila</name>
    <dbReference type="NCBI Taxonomy" id="1416876"/>
    <lineage>
        <taxon>Bacteria</taxon>
        <taxon>Bacillati</taxon>
        <taxon>Actinomycetota</taxon>
        <taxon>Actinomycetes</taxon>
        <taxon>Pseudonocardiales</taxon>
        <taxon>Pseudonocardiaceae</taxon>
        <taxon>Actinomycetospora</taxon>
    </lineage>
</organism>
<dbReference type="CDD" id="cd02440">
    <property type="entry name" value="AdoMet_MTases"/>
    <property type="match status" value="1"/>
</dbReference>
<gene>
    <name evidence="2" type="ORF">ACFPK1_09275</name>
</gene>
<dbReference type="GO" id="GO:0008168">
    <property type="term" value="F:methyltransferase activity"/>
    <property type="evidence" value="ECO:0007669"/>
    <property type="project" value="UniProtKB-KW"/>
</dbReference>
<reference evidence="3" key="1">
    <citation type="journal article" date="2019" name="Int. J. Syst. Evol. Microbiol.">
        <title>The Global Catalogue of Microorganisms (GCM) 10K type strain sequencing project: providing services to taxonomists for standard genome sequencing and annotation.</title>
        <authorList>
            <consortium name="The Broad Institute Genomics Platform"/>
            <consortium name="The Broad Institute Genome Sequencing Center for Infectious Disease"/>
            <person name="Wu L."/>
            <person name="Ma J."/>
        </authorList>
    </citation>
    <scope>NUCLEOTIDE SEQUENCE [LARGE SCALE GENOMIC DNA]</scope>
    <source>
        <strain evidence="3">XZYJ18</strain>
    </source>
</reference>
<evidence type="ECO:0000313" key="3">
    <source>
        <dbReference type="Proteomes" id="UP001596175"/>
    </source>
</evidence>
<sequence length="255" mass="28930">MSDQTVEHYERVAADYDEHWSYDPDYVRRFSRAIVDALRLTRSDAIADVGCGTGLYTRRLAADVEPERPILCVDPVPAMLERLPASPRLQPLVAGAEDLASGRVAPPAPGRLDAIVLKESFHHVADRRATLEGLAGLLTRHGRILIVMLPRTIHHPLFREAHRRFGELQPEPAQIVDMVAEVGLRASVSYRTFHTAIDRERYVRMLAARYMSVLGEFSDDELRAGIEQFRHAYRNDPVLRFDDHFAFIKGWVRPG</sequence>
<dbReference type="RefSeq" id="WP_378020624.1">
    <property type="nucleotide sequence ID" value="NZ_JBHSKG010000003.1"/>
</dbReference>
<feature type="domain" description="Methyltransferase type 12" evidence="1">
    <location>
        <begin position="48"/>
        <end position="144"/>
    </location>
</feature>
<evidence type="ECO:0000259" key="1">
    <source>
        <dbReference type="Pfam" id="PF08242"/>
    </source>
</evidence>
<keyword evidence="2" id="KW-0489">Methyltransferase</keyword>
<name>A0ABV9ZG52_9PSEU</name>
<dbReference type="EMBL" id="JBHSKG010000003">
    <property type="protein sequence ID" value="MFC5138419.1"/>
    <property type="molecule type" value="Genomic_DNA"/>
</dbReference>
<proteinExistence type="predicted"/>
<protein>
    <submittedName>
        <fullName evidence="2">Class I SAM-dependent methyltransferase</fullName>
    </submittedName>
</protein>
<comment type="caution">
    <text evidence="2">The sequence shown here is derived from an EMBL/GenBank/DDBJ whole genome shotgun (WGS) entry which is preliminary data.</text>
</comment>
<accession>A0ABV9ZG52</accession>
<dbReference type="GO" id="GO:0032259">
    <property type="term" value="P:methylation"/>
    <property type="evidence" value="ECO:0007669"/>
    <property type="project" value="UniProtKB-KW"/>
</dbReference>